<keyword evidence="5" id="KW-0472">Membrane</keyword>
<evidence type="ECO:0000259" key="7">
    <source>
        <dbReference type="Pfam" id="PF13567"/>
    </source>
</evidence>
<accession>A0A2X2IX12</accession>
<keyword evidence="3" id="KW-0812">Transmembrane</keyword>
<keyword evidence="4" id="KW-1133">Transmembrane helix</keyword>
<evidence type="ECO:0000256" key="1">
    <source>
        <dbReference type="ARBA" id="ARBA00004651"/>
    </source>
</evidence>
<dbReference type="InterPro" id="IPR004477">
    <property type="entry name" value="ComEC_N"/>
</dbReference>
<evidence type="ECO:0000256" key="3">
    <source>
        <dbReference type="ARBA" id="ARBA00022692"/>
    </source>
</evidence>
<protein>
    <submittedName>
        <fullName evidence="8">ComEC family competence protein</fullName>
    </submittedName>
</protein>
<dbReference type="InterPro" id="IPR025405">
    <property type="entry name" value="DUF4131"/>
</dbReference>
<dbReference type="GO" id="GO:0005886">
    <property type="term" value="C:plasma membrane"/>
    <property type="evidence" value="ECO:0007669"/>
    <property type="project" value="UniProtKB-SubCell"/>
</dbReference>
<reference evidence="8 9" key="1">
    <citation type="submission" date="2018-06" db="EMBL/GenBank/DDBJ databases">
        <authorList>
            <consortium name="Pathogen Informatics"/>
            <person name="Doyle S."/>
        </authorList>
    </citation>
    <scope>NUCLEOTIDE SEQUENCE [LARGE SCALE GENOMIC DNA]</scope>
    <source>
        <strain evidence="8 9">NCTC11343</strain>
    </source>
</reference>
<keyword evidence="2" id="KW-1003">Cell membrane</keyword>
<dbReference type="PANTHER" id="PTHR30619">
    <property type="entry name" value="DNA INTERNALIZATION/COMPETENCE PROTEIN COMEC/REC2"/>
    <property type="match status" value="1"/>
</dbReference>
<evidence type="ECO:0000256" key="4">
    <source>
        <dbReference type="ARBA" id="ARBA00022989"/>
    </source>
</evidence>
<feature type="domain" description="ComEC/Rec2-related protein" evidence="6">
    <location>
        <begin position="243"/>
        <end position="510"/>
    </location>
</feature>
<dbReference type="RefSeq" id="WP_112373647.1">
    <property type="nucleotide sequence ID" value="NZ_CP069793.1"/>
</dbReference>
<dbReference type="Pfam" id="PF03772">
    <property type="entry name" value="Competence"/>
    <property type="match status" value="1"/>
</dbReference>
<comment type="subcellular location">
    <subcellularLocation>
        <location evidence="1">Cell membrane</location>
        <topology evidence="1">Multi-pass membrane protein</topology>
    </subcellularLocation>
</comment>
<name>A0A2X2IX12_SPHMU</name>
<dbReference type="NCBIfam" id="TIGR00360">
    <property type="entry name" value="ComEC_N-term"/>
    <property type="match status" value="1"/>
</dbReference>
<evidence type="ECO:0000256" key="5">
    <source>
        <dbReference type="ARBA" id="ARBA00023136"/>
    </source>
</evidence>
<dbReference type="Pfam" id="PF13567">
    <property type="entry name" value="DUF4131"/>
    <property type="match status" value="1"/>
</dbReference>
<dbReference type="GeneID" id="97179172"/>
<evidence type="ECO:0000259" key="6">
    <source>
        <dbReference type="Pfam" id="PF03772"/>
    </source>
</evidence>
<sequence length="694" mass="79414">MKELSFTQRLERLPILKIAILYIATLLFAPKIPISRPIFQYIQQVLVVMTLLTIISYFFNGTIRKYGYTCGYYVSIVLFGIFQFWREDPLVAIGHFSHIMTDRYVVKIIEEPKVKRGIIRFSAEIIGAYQKGEFIETTGRLMLSLKSSQKNTLQFGDLLWLKGQPREIAPPFNPMEFDYRAYLKRQHVYHELFAVSGQYKLISRQETTTFSLIALALQMRRYFLLKLRPHIKGDENFAIVSALLYGSRSDISAESIQAFTNTGTIHVLSVSGMHVAVLFGFLSLIFKRIAWPSYLRWLPLILLWSMIWIYAFIAGLDPPITRAAIMISFVLCAQHFKRGFSTLNSLIIAAVLILLVVPRAVADVGFQLSFLAVLGMTICSPLVEAFLPVKRPILRLLRDTLAVSVAAQILTTPLSLYYFGQFPTYFLVANLLVDFPSTLAMYLGFIMTINPMEGINDLMGLLLEHLIAFILYGLKCIDRWAFSTIKVDPMGLELLFLTYFALFSCLYAFQWKDKKYVWLGGCCAIGMLLITVQKRLENKDAERFRVYNTKQELTIGYFKGGRGIIYSTFDSLQARGLQYACGREIQLLTKEEVQFVALHGQERKNYLVTLPLGKIAILCHAVETMPHADLVIVRKNLLNGLPRLLRQIRPKLVILDGSNSQEKSKHIQRTLDSLGIQNYLMKDNFAYVWDKENL</sequence>
<gene>
    <name evidence="8" type="ORF">NCTC11343_00352</name>
</gene>
<dbReference type="AlphaFoldDB" id="A0A2X2IX12"/>
<dbReference type="Proteomes" id="UP000251241">
    <property type="component" value="Unassembled WGS sequence"/>
</dbReference>
<evidence type="ECO:0000256" key="2">
    <source>
        <dbReference type="ARBA" id="ARBA00022475"/>
    </source>
</evidence>
<feature type="domain" description="DUF4131" evidence="7">
    <location>
        <begin position="46"/>
        <end position="197"/>
    </location>
</feature>
<dbReference type="EMBL" id="UAUU01000002">
    <property type="protein sequence ID" value="SPZ83833.1"/>
    <property type="molecule type" value="Genomic_DNA"/>
</dbReference>
<dbReference type="PANTHER" id="PTHR30619:SF1">
    <property type="entry name" value="RECOMBINATION PROTEIN 2"/>
    <property type="match status" value="1"/>
</dbReference>
<organism evidence="8 9">
    <name type="scientific">Sphingobacterium multivorum</name>
    <dbReference type="NCBI Taxonomy" id="28454"/>
    <lineage>
        <taxon>Bacteria</taxon>
        <taxon>Pseudomonadati</taxon>
        <taxon>Bacteroidota</taxon>
        <taxon>Sphingobacteriia</taxon>
        <taxon>Sphingobacteriales</taxon>
        <taxon>Sphingobacteriaceae</taxon>
        <taxon>Sphingobacterium</taxon>
    </lineage>
</organism>
<dbReference type="InterPro" id="IPR052159">
    <property type="entry name" value="Competence_DNA_uptake"/>
</dbReference>
<proteinExistence type="predicted"/>
<evidence type="ECO:0000313" key="8">
    <source>
        <dbReference type="EMBL" id="SPZ83833.1"/>
    </source>
</evidence>
<evidence type="ECO:0000313" key="9">
    <source>
        <dbReference type="Proteomes" id="UP000251241"/>
    </source>
</evidence>